<keyword evidence="3" id="KW-1185">Reference proteome</keyword>
<keyword evidence="1" id="KW-0472">Membrane</keyword>
<protein>
    <submittedName>
        <fullName evidence="2">Uncharacterized protein</fullName>
    </submittedName>
</protein>
<accession>A0A9Y2IJY8</accession>
<evidence type="ECO:0000313" key="3">
    <source>
        <dbReference type="Proteomes" id="UP001236014"/>
    </source>
</evidence>
<feature type="transmembrane region" description="Helical" evidence="1">
    <location>
        <begin position="12"/>
        <end position="38"/>
    </location>
</feature>
<feature type="transmembrane region" description="Helical" evidence="1">
    <location>
        <begin position="88"/>
        <end position="116"/>
    </location>
</feature>
<evidence type="ECO:0000256" key="1">
    <source>
        <dbReference type="SAM" id="Phobius"/>
    </source>
</evidence>
<reference evidence="2 3" key="1">
    <citation type="submission" date="2023-06" db="EMBL/GenBank/DDBJ databases">
        <authorList>
            <person name="Oyuntsetseg B."/>
            <person name="Kim S.B."/>
        </authorList>
    </citation>
    <scope>NUCLEOTIDE SEQUENCE [LARGE SCALE GENOMIC DNA]</scope>
    <source>
        <strain evidence="2 3">2-15</strain>
    </source>
</reference>
<dbReference type="AlphaFoldDB" id="A0A9Y2IJY8"/>
<dbReference type="Proteomes" id="UP001236014">
    <property type="component" value="Chromosome"/>
</dbReference>
<name>A0A9Y2IJY8_9PSEU</name>
<dbReference type="EMBL" id="CP127294">
    <property type="protein sequence ID" value="WIX81314.1"/>
    <property type="molecule type" value="Genomic_DNA"/>
</dbReference>
<dbReference type="KEGG" id="acab:QRX50_11365"/>
<dbReference type="RefSeq" id="WP_285971913.1">
    <property type="nucleotide sequence ID" value="NZ_CP127294.1"/>
</dbReference>
<feature type="transmembrane region" description="Helical" evidence="1">
    <location>
        <begin position="50"/>
        <end position="68"/>
    </location>
</feature>
<organism evidence="2 3">
    <name type="scientific">Amycolatopsis carbonis</name>
    <dbReference type="NCBI Taxonomy" id="715471"/>
    <lineage>
        <taxon>Bacteria</taxon>
        <taxon>Bacillati</taxon>
        <taxon>Actinomycetota</taxon>
        <taxon>Actinomycetes</taxon>
        <taxon>Pseudonocardiales</taxon>
        <taxon>Pseudonocardiaceae</taxon>
        <taxon>Amycolatopsis</taxon>
    </lineage>
</organism>
<gene>
    <name evidence="2" type="ORF">QRX50_11365</name>
</gene>
<sequence length="202" mass="22201">MEDVPAFFARGFGVLALGFLAFWLLAFWLALGFFALLLVAEDVPFGHVDVLGAALPAGGSGAFVRLFLRRLGSLEHRPDPARLFAPVLIAPVLIAPVLIAPVLVATVLITAVLVPITRPRGPLHRHPRHGRRHPQLLSRLVGRRLLRPLRRGLLLVQPALLLLLARLALPLRPLAFGTVLLWARLALPLRPLPFRSVQLRPL</sequence>
<keyword evidence="1" id="KW-0812">Transmembrane</keyword>
<evidence type="ECO:0000313" key="2">
    <source>
        <dbReference type="EMBL" id="WIX81314.1"/>
    </source>
</evidence>
<keyword evidence="1" id="KW-1133">Transmembrane helix</keyword>
<proteinExistence type="predicted"/>